<organism evidence="4">
    <name type="scientific">uncultured Caudovirales phage</name>
    <dbReference type="NCBI Taxonomy" id="2100421"/>
    <lineage>
        <taxon>Viruses</taxon>
        <taxon>Duplodnaviria</taxon>
        <taxon>Heunggongvirae</taxon>
        <taxon>Uroviricota</taxon>
        <taxon>Caudoviricetes</taxon>
        <taxon>Peduoviridae</taxon>
        <taxon>Maltschvirus</taxon>
        <taxon>Maltschvirus maltsch</taxon>
    </lineage>
</organism>
<name>A0A6J5QWE3_9CAUD</name>
<accession>A0A6J5QWE3</accession>
<dbReference type="PANTHER" id="PTHR42987">
    <property type="entry name" value="PEPTIDASE S49"/>
    <property type="match status" value="1"/>
</dbReference>
<proteinExistence type="inferred from homology"/>
<gene>
    <name evidence="4" type="ORF">UFOVP1118_25</name>
</gene>
<feature type="compositionally biased region" description="Basic and acidic residues" evidence="2">
    <location>
        <begin position="428"/>
        <end position="439"/>
    </location>
</feature>
<dbReference type="CDD" id="cd07022">
    <property type="entry name" value="S49_Sppa_36K_type"/>
    <property type="match status" value="1"/>
</dbReference>
<sequence>MKNLSKDFKGQRPILIQPAQAESFLERAASVQVPLGAKISDMNDMLEAVFGAKPTLEKFPPYAIVPVKGVIGKNVSTFESLCGCCDIEDIEEMLEDCERDASITCVILDIDSPGGTSVGVPELANRIKNYSKHTIAFTESECCSAAYWIGSQANEFYATPSSAIGSIGVYIAFPDLSEAYKMEGVRMDIIKSGLYKGAGIPGTSLDANQRKMLEDEVKDIHADFKAAVKSVREFVEDASMEGQCFSGKRGAEAGLVTTLVNGFDELMVSLDAAIASQMEADEANDERAEEGEEGSDEGDEGEEKSEDEGDEDDKEKKMGVMLSASDRALSGICKSSLKAGKVSEDDDEDDKKEDDEDEKPESEDEEDEKPESEDDEDGDEKKEDDEEDGVKPQPKSSDDEDEDDKKSEDEGEDDQDDGKEDADDEADSGDKAVDTDGKHNRNGTKRNKGKRLA</sequence>
<dbReference type="GO" id="GO:0008233">
    <property type="term" value="F:peptidase activity"/>
    <property type="evidence" value="ECO:0007669"/>
    <property type="project" value="InterPro"/>
</dbReference>
<feature type="compositionally biased region" description="Acidic residues" evidence="2">
    <location>
        <begin position="398"/>
        <end position="427"/>
    </location>
</feature>
<feature type="region of interest" description="Disordered" evidence="2">
    <location>
        <begin position="279"/>
        <end position="453"/>
    </location>
</feature>
<evidence type="ECO:0000313" key="4">
    <source>
        <dbReference type="EMBL" id="CAB4185035.1"/>
    </source>
</evidence>
<reference evidence="4" key="1">
    <citation type="submission" date="2020-05" db="EMBL/GenBank/DDBJ databases">
        <authorList>
            <person name="Chiriac C."/>
            <person name="Salcher M."/>
            <person name="Ghai R."/>
            <person name="Kavagutti S V."/>
        </authorList>
    </citation>
    <scope>NUCLEOTIDE SEQUENCE</scope>
</reference>
<dbReference type="Pfam" id="PF01343">
    <property type="entry name" value="Peptidase_S49"/>
    <property type="match status" value="1"/>
</dbReference>
<dbReference type="PANTHER" id="PTHR42987:SF4">
    <property type="entry name" value="PROTEASE SOHB-RELATED"/>
    <property type="match status" value="1"/>
</dbReference>
<feature type="compositionally biased region" description="Basic residues" evidence="2">
    <location>
        <begin position="440"/>
        <end position="453"/>
    </location>
</feature>
<dbReference type="SUPFAM" id="SSF52096">
    <property type="entry name" value="ClpP/crotonase"/>
    <property type="match status" value="1"/>
</dbReference>
<dbReference type="InterPro" id="IPR033855">
    <property type="entry name" value="Protein_C"/>
</dbReference>
<evidence type="ECO:0000259" key="3">
    <source>
        <dbReference type="Pfam" id="PF01343"/>
    </source>
</evidence>
<evidence type="ECO:0000256" key="2">
    <source>
        <dbReference type="SAM" id="MobiDB-lite"/>
    </source>
</evidence>
<dbReference type="Gene3D" id="3.90.226.10">
    <property type="entry name" value="2-enoyl-CoA Hydratase, Chain A, domain 1"/>
    <property type="match status" value="1"/>
</dbReference>
<evidence type="ECO:0000256" key="1">
    <source>
        <dbReference type="ARBA" id="ARBA00008683"/>
    </source>
</evidence>
<comment type="similarity">
    <text evidence="1">Belongs to the peptidase S49 family.</text>
</comment>
<dbReference type="Gene3D" id="6.20.330.10">
    <property type="match status" value="1"/>
</dbReference>
<feature type="compositionally biased region" description="Acidic residues" evidence="2">
    <location>
        <begin position="279"/>
        <end position="313"/>
    </location>
</feature>
<feature type="compositionally biased region" description="Acidic residues" evidence="2">
    <location>
        <begin position="344"/>
        <end position="388"/>
    </location>
</feature>
<feature type="domain" description="Peptidase S49" evidence="3">
    <location>
        <begin position="131"/>
        <end position="261"/>
    </location>
</feature>
<protein>
    <submittedName>
        <fullName evidence="4">Bacteriophage protein C</fullName>
    </submittedName>
</protein>
<dbReference type="GO" id="GO:0006508">
    <property type="term" value="P:proteolysis"/>
    <property type="evidence" value="ECO:0007669"/>
    <property type="project" value="InterPro"/>
</dbReference>
<dbReference type="EMBL" id="LR797073">
    <property type="protein sequence ID" value="CAB4185035.1"/>
    <property type="molecule type" value="Genomic_DNA"/>
</dbReference>
<dbReference type="InterPro" id="IPR002142">
    <property type="entry name" value="Peptidase_S49"/>
</dbReference>
<dbReference type="InterPro" id="IPR029045">
    <property type="entry name" value="ClpP/crotonase-like_dom_sf"/>
</dbReference>